<dbReference type="PANTHER" id="PTHR47966:SF73">
    <property type="entry name" value="PEPTIDASE A1 DOMAIN-CONTAINING PROTEIN"/>
    <property type="match status" value="1"/>
</dbReference>
<accession>W4K6R2</accession>
<dbReference type="KEGG" id="hir:HETIRDRAFT_64841"/>
<evidence type="ECO:0000256" key="5">
    <source>
        <dbReference type="SAM" id="Phobius"/>
    </source>
</evidence>
<feature type="signal peptide" evidence="6">
    <location>
        <begin position="1"/>
        <end position="21"/>
    </location>
</feature>
<dbReference type="Gene3D" id="2.40.70.10">
    <property type="entry name" value="Acid Proteases"/>
    <property type="match status" value="2"/>
</dbReference>
<dbReference type="InterPro" id="IPR034164">
    <property type="entry name" value="Pepsin-like_dom"/>
</dbReference>
<dbReference type="InterPro" id="IPR001461">
    <property type="entry name" value="Aspartic_peptidase_A1"/>
</dbReference>
<dbReference type="Pfam" id="PF00026">
    <property type="entry name" value="Asp"/>
    <property type="match status" value="1"/>
</dbReference>
<sequence>MRPPPPLSLFPLLFLTLPADALRFPFRTRVLRPNVHALIPRADTNTTVGVSIRNSQNIQYIGNISLGGTDFNVVLDTGSSDLWVAGSVPGAQDTGKAVTLAYAIGKATGNVHTAKLGLDNYTVDNQAFVLVDDAASFSTNITSQGYQGLIGLGPNTGSVVRDKIGSSSADSPLFRIFEASKPSQNYITILLDRKGDPDDDFAGQLTIGELVPGFTNVTSQPKLTIKDVPTLTDADQHWAVFTDVHGVIGPDGEAIAIKSIVPRAPSGKLVAVIDSGFSLPQVPRAMSDAIYGRVQGAKYDEDEELWTLPCDQELNITFKFGGISIPVHPLDTASSDFNLTDSSGLPICVGMFQPITSAFSLLGEYDMILGMAFLRNAYTLIDFGNFVSNTDDDSDPFVQLLPLTIPAEAHADFVKIRLNNVDTTGSASKTLLPASQESHSPESAAEKKQHREGQVLKYWPYILVGCLVLVILMVGGCIWGCCRRRRRNRAKGAALAAIPGVQKNPYQPIHEPAPPMHMQPMGGYTDPYGHGRTSPRI</sequence>
<dbReference type="GO" id="GO:0004190">
    <property type="term" value="F:aspartic-type endopeptidase activity"/>
    <property type="evidence" value="ECO:0007669"/>
    <property type="project" value="UniProtKB-KW"/>
</dbReference>
<keyword evidence="9" id="KW-1185">Reference proteome</keyword>
<dbReference type="InterPro" id="IPR033121">
    <property type="entry name" value="PEPTIDASE_A1"/>
</dbReference>
<dbReference type="InParanoid" id="W4K6R2"/>
<reference evidence="8 9" key="1">
    <citation type="journal article" date="2012" name="New Phytol.">
        <title>Insight into trade-off between wood decay and parasitism from the genome of a fungal forest pathogen.</title>
        <authorList>
            <person name="Olson A."/>
            <person name="Aerts A."/>
            <person name="Asiegbu F."/>
            <person name="Belbahri L."/>
            <person name="Bouzid O."/>
            <person name="Broberg A."/>
            <person name="Canback B."/>
            <person name="Coutinho P.M."/>
            <person name="Cullen D."/>
            <person name="Dalman K."/>
            <person name="Deflorio G."/>
            <person name="van Diepen L.T."/>
            <person name="Dunand C."/>
            <person name="Duplessis S."/>
            <person name="Durling M."/>
            <person name="Gonthier P."/>
            <person name="Grimwood J."/>
            <person name="Fossdal C.G."/>
            <person name="Hansson D."/>
            <person name="Henrissat B."/>
            <person name="Hietala A."/>
            <person name="Himmelstrand K."/>
            <person name="Hoffmeister D."/>
            <person name="Hogberg N."/>
            <person name="James T.Y."/>
            <person name="Karlsson M."/>
            <person name="Kohler A."/>
            <person name="Kues U."/>
            <person name="Lee Y.H."/>
            <person name="Lin Y.C."/>
            <person name="Lind M."/>
            <person name="Lindquist E."/>
            <person name="Lombard V."/>
            <person name="Lucas S."/>
            <person name="Lunden K."/>
            <person name="Morin E."/>
            <person name="Murat C."/>
            <person name="Park J."/>
            <person name="Raffaello T."/>
            <person name="Rouze P."/>
            <person name="Salamov A."/>
            <person name="Schmutz J."/>
            <person name="Solheim H."/>
            <person name="Stahlberg J."/>
            <person name="Velez H."/>
            <person name="de Vries R.P."/>
            <person name="Wiebenga A."/>
            <person name="Woodward S."/>
            <person name="Yakovlev I."/>
            <person name="Garbelotto M."/>
            <person name="Martin F."/>
            <person name="Grigoriev I.V."/>
            <person name="Stenlid J."/>
        </authorList>
    </citation>
    <scope>NUCLEOTIDE SEQUENCE [LARGE SCALE GENOMIC DNA]</scope>
    <source>
        <strain evidence="8 9">TC 32-1</strain>
    </source>
</reference>
<dbReference type="SUPFAM" id="SSF50630">
    <property type="entry name" value="Acid proteases"/>
    <property type="match status" value="1"/>
</dbReference>
<keyword evidence="3" id="KW-0645">Protease</keyword>
<dbReference type="PROSITE" id="PS51767">
    <property type="entry name" value="PEPTIDASE_A1"/>
    <property type="match status" value="1"/>
</dbReference>
<keyword evidence="5" id="KW-0472">Membrane</keyword>
<feature type="transmembrane region" description="Helical" evidence="5">
    <location>
        <begin position="458"/>
        <end position="482"/>
    </location>
</feature>
<organism evidence="8 9">
    <name type="scientific">Heterobasidion irregulare (strain TC 32-1)</name>
    <dbReference type="NCBI Taxonomy" id="747525"/>
    <lineage>
        <taxon>Eukaryota</taxon>
        <taxon>Fungi</taxon>
        <taxon>Dikarya</taxon>
        <taxon>Basidiomycota</taxon>
        <taxon>Agaricomycotina</taxon>
        <taxon>Agaricomycetes</taxon>
        <taxon>Russulales</taxon>
        <taxon>Bondarzewiaceae</taxon>
        <taxon>Heterobasidion</taxon>
        <taxon>Heterobasidion annosum species complex</taxon>
    </lineage>
</organism>
<dbReference type="PRINTS" id="PR00792">
    <property type="entry name" value="PEPSIN"/>
</dbReference>
<dbReference type="eggNOG" id="KOG1339">
    <property type="taxonomic scope" value="Eukaryota"/>
</dbReference>
<dbReference type="GO" id="GO:0006508">
    <property type="term" value="P:proteolysis"/>
    <property type="evidence" value="ECO:0007669"/>
    <property type="project" value="UniProtKB-KW"/>
</dbReference>
<name>W4K6R2_HETIT</name>
<dbReference type="EMBL" id="KI925458">
    <property type="protein sequence ID" value="ETW81522.1"/>
    <property type="molecule type" value="Genomic_DNA"/>
</dbReference>
<keyword evidence="5" id="KW-0812">Transmembrane</keyword>
<dbReference type="InterPro" id="IPR001969">
    <property type="entry name" value="Aspartic_peptidase_AS"/>
</dbReference>
<evidence type="ECO:0000256" key="3">
    <source>
        <dbReference type="RuleBase" id="RU000454"/>
    </source>
</evidence>
<evidence type="ECO:0000313" key="8">
    <source>
        <dbReference type="EMBL" id="ETW81522.1"/>
    </source>
</evidence>
<dbReference type="GeneID" id="20678703"/>
<evidence type="ECO:0000256" key="4">
    <source>
        <dbReference type="SAM" id="MobiDB-lite"/>
    </source>
</evidence>
<dbReference type="HOGENOM" id="CLU_013253_8_0_1"/>
<gene>
    <name evidence="8" type="ORF">HETIRDRAFT_64841</name>
</gene>
<dbReference type="PROSITE" id="PS00141">
    <property type="entry name" value="ASP_PROTEASE"/>
    <property type="match status" value="1"/>
</dbReference>
<feature type="domain" description="Peptidase A1" evidence="7">
    <location>
        <begin position="60"/>
        <end position="391"/>
    </location>
</feature>
<evidence type="ECO:0000256" key="2">
    <source>
        <dbReference type="ARBA" id="ARBA00022750"/>
    </source>
</evidence>
<keyword evidence="2 3" id="KW-0064">Aspartyl protease</keyword>
<comment type="similarity">
    <text evidence="1 3">Belongs to the peptidase A1 family.</text>
</comment>
<protein>
    <submittedName>
        <fullName evidence="8">Aspartic peptidase</fullName>
    </submittedName>
</protein>
<keyword evidence="6" id="KW-0732">Signal</keyword>
<feature type="region of interest" description="Disordered" evidence="4">
    <location>
        <begin position="427"/>
        <end position="449"/>
    </location>
</feature>
<dbReference type="PANTHER" id="PTHR47966">
    <property type="entry name" value="BETA-SITE APP-CLEAVING ENZYME, ISOFORM A-RELATED"/>
    <property type="match status" value="1"/>
</dbReference>
<dbReference type="RefSeq" id="XP_009545891.1">
    <property type="nucleotide sequence ID" value="XM_009547596.1"/>
</dbReference>
<dbReference type="CDD" id="cd05471">
    <property type="entry name" value="pepsin_like"/>
    <property type="match status" value="1"/>
</dbReference>
<dbReference type="AlphaFoldDB" id="W4K6R2"/>
<feature type="compositionally biased region" description="Polar residues" evidence="4">
    <location>
        <begin position="427"/>
        <end position="438"/>
    </location>
</feature>
<proteinExistence type="inferred from homology"/>
<feature type="chain" id="PRO_5004845213" evidence="6">
    <location>
        <begin position="22"/>
        <end position="537"/>
    </location>
</feature>
<dbReference type="InterPro" id="IPR021109">
    <property type="entry name" value="Peptidase_aspartic_dom_sf"/>
</dbReference>
<keyword evidence="5" id="KW-1133">Transmembrane helix</keyword>
<keyword evidence="3" id="KW-0378">Hydrolase</keyword>
<evidence type="ECO:0000313" key="9">
    <source>
        <dbReference type="Proteomes" id="UP000030671"/>
    </source>
</evidence>
<evidence type="ECO:0000256" key="6">
    <source>
        <dbReference type="SAM" id="SignalP"/>
    </source>
</evidence>
<dbReference type="OrthoDB" id="15189at2759"/>
<evidence type="ECO:0000256" key="1">
    <source>
        <dbReference type="ARBA" id="ARBA00007447"/>
    </source>
</evidence>
<evidence type="ECO:0000259" key="7">
    <source>
        <dbReference type="PROSITE" id="PS51767"/>
    </source>
</evidence>
<dbReference type="Proteomes" id="UP000030671">
    <property type="component" value="Unassembled WGS sequence"/>
</dbReference>